<gene>
    <name evidence="2" type="ORF">M5K25_017034</name>
</gene>
<dbReference type="AlphaFoldDB" id="A0ABD0UT59"/>
<dbReference type="EMBL" id="JANQDX010000013">
    <property type="protein sequence ID" value="KAL0913566.1"/>
    <property type="molecule type" value="Genomic_DNA"/>
</dbReference>
<comment type="caution">
    <text evidence="2">The sequence shown here is derived from an EMBL/GenBank/DDBJ whole genome shotgun (WGS) entry which is preliminary data.</text>
</comment>
<organism evidence="2 3">
    <name type="scientific">Dendrobium thyrsiflorum</name>
    <name type="common">Pinecone-like raceme dendrobium</name>
    <name type="synonym">Orchid</name>
    <dbReference type="NCBI Taxonomy" id="117978"/>
    <lineage>
        <taxon>Eukaryota</taxon>
        <taxon>Viridiplantae</taxon>
        <taxon>Streptophyta</taxon>
        <taxon>Embryophyta</taxon>
        <taxon>Tracheophyta</taxon>
        <taxon>Spermatophyta</taxon>
        <taxon>Magnoliopsida</taxon>
        <taxon>Liliopsida</taxon>
        <taxon>Asparagales</taxon>
        <taxon>Orchidaceae</taxon>
        <taxon>Epidendroideae</taxon>
        <taxon>Malaxideae</taxon>
        <taxon>Dendrobiinae</taxon>
        <taxon>Dendrobium</taxon>
    </lineage>
</organism>
<accession>A0ABD0UT59</accession>
<feature type="compositionally biased region" description="Basic and acidic residues" evidence="1">
    <location>
        <begin position="57"/>
        <end position="80"/>
    </location>
</feature>
<evidence type="ECO:0000313" key="3">
    <source>
        <dbReference type="Proteomes" id="UP001552299"/>
    </source>
</evidence>
<feature type="region of interest" description="Disordered" evidence="1">
    <location>
        <begin position="55"/>
        <end position="95"/>
    </location>
</feature>
<protein>
    <submittedName>
        <fullName evidence="2">Uncharacterized protein</fullName>
    </submittedName>
</protein>
<dbReference type="Proteomes" id="UP001552299">
    <property type="component" value="Unassembled WGS sequence"/>
</dbReference>
<evidence type="ECO:0000313" key="2">
    <source>
        <dbReference type="EMBL" id="KAL0913566.1"/>
    </source>
</evidence>
<evidence type="ECO:0000256" key="1">
    <source>
        <dbReference type="SAM" id="MobiDB-lite"/>
    </source>
</evidence>
<proteinExistence type="predicted"/>
<reference evidence="2 3" key="1">
    <citation type="journal article" date="2024" name="Plant Biotechnol. J.">
        <title>Dendrobium thyrsiflorum genome and its molecular insights into genes involved in important horticultural traits.</title>
        <authorList>
            <person name="Chen B."/>
            <person name="Wang J.Y."/>
            <person name="Zheng P.J."/>
            <person name="Li K.L."/>
            <person name="Liang Y.M."/>
            <person name="Chen X.F."/>
            <person name="Zhang C."/>
            <person name="Zhao X."/>
            <person name="He X."/>
            <person name="Zhang G.Q."/>
            <person name="Liu Z.J."/>
            <person name="Xu Q."/>
        </authorList>
    </citation>
    <scope>NUCLEOTIDE SEQUENCE [LARGE SCALE GENOMIC DNA]</scope>
    <source>
        <strain evidence="2">GZMU011</strain>
    </source>
</reference>
<name>A0ABD0UT59_DENTH</name>
<keyword evidence="3" id="KW-1185">Reference proteome</keyword>
<sequence>MMIMIQRYSGARPLPSNAADEFRSADLRNLAEEAHGRKLLSQRASSHRCFRSKCRNFRSDGKGTSSKERSRTATREEPKKRLVQKVQIEKMKSKP</sequence>